<evidence type="ECO:0000313" key="4">
    <source>
        <dbReference type="Proteomes" id="UP000324800"/>
    </source>
</evidence>
<dbReference type="Proteomes" id="UP000324800">
    <property type="component" value="Unassembled WGS sequence"/>
</dbReference>
<name>A0A5J4WMT3_9EUKA</name>
<dbReference type="PANTHER" id="PTHR13073">
    <property type="entry name" value="BLOC-1 COMPLEX SUBUNIT 1"/>
    <property type="match status" value="1"/>
</dbReference>
<protein>
    <recommendedName>
        <fullName evidence="2">Biogenesis of lysosome-related organelles complex 1 subunit 1</fullName>
    </recommendedName>
</protein>
<feature type="non-terminal residue" evidence="3">
    <location>
        <position position="112"/>
    </location>
</feature>
<dbReference type="PANTHER" id="PTHR13073:SF0">
    <property type="entry name" value="BIOGENESIS OF LYSOSOME-RELATED ORGANELLES COMPLEX 1 SUBUNIT 1"/>
    <property type="match status" value="1"/>
</dbReference>
<dbReference type="AlphaFoldDB" id="A0A5J4WMT3"/>
<gene>
    <name evidence="3" type="ORF">EZS28_008506</name>
</gene>
<dbReference type="Pfam" id="PF06320">
    <property type="entry name" value="GCN5L1"/>
    <property type="match status" value="1"/>
</dbReference>
<accession>A0A5J4WMT3</accession>
<dbReference type="InterPro" id="IPR009395">
    <property type="entry name" value="BLOC1S1"/>
</dbReference>
<proteinExistence type="inferred from homology"/>
<organism evidence="3 4">
    <name type="scientific">Streblomastix strix</name>
    <dbReference type="NCBI Taxonomy" id="222440"/>
    <lineage>
        <taxon>Eukaryota</taxon>
        <taxon>Metamonada</taxon>
        <taxon>Preaxostyla</taxon>
        <taxon>Oxymonadida</taxon>
        <taxon>Streblomastigidae</taxon>
        <taxon>Streblomastix</taxon>
    </lineage>
</organism>
<dbReference type="GO" id="GO:0031083">
    <property type="term" value="C:BLOC-1 complex"/>
    <property type="evidence" value="ECO:0007669"/>
    <property type="project" value="InterPro"/>
</dbReference>
<comment type="similarity">
    <text evidence="1">Belongs to the BLOC1S1 family.</text>
</comment>
<dbReference type="EMBL" id="SNRW01001550">
    <property type="protein sequence ID" value="KAA6395966.1"/>
    <property type="molecule type" value="Genomic_DNA"/>
</dbReference>
<evidence type="ECO:0000313" key="3">
    <source>
        <dbReference type="EMBL" id="KAA6395966.1"/>
    </source>
</evidence>
<comment type="caution">
    <text evidence="3">The sequence shown here is derived from an EMBL/GenBank/DDBJ whole genome shotgun (WGS) entry which is preliminary data.</text>
</comment>
<dbReference type="OrthoDB" id="20018at2759"/>
<dbReference type="GO" id="GO:0016197">
    <property type="term" value="P:endosomal transport"/>
    <property type="evidence" value="ECO:0007669"/>
    <property type="project" value="TreeGrafter"/>
</dbReference>
<reference evidence="3 4" key="1">
    <citation type="submission" date="2019-03" db="EMBL/GenBank/DDBJ databases">
        <title>Single cell metagenomics reveals metabolic interactions within the superorganism composed of flagellate Streblomastix strix and complex community of Bacteroidetes bacteria on its surface.</title>
        <authorList>
            <person name="Treitli S.C."/>
            <person name="Kolisko M."/>
            <person name="Husnik F."/>
            <person name="Keeling P."/>
            <person name="Hampl V."/>
        </authorList>
    </citation>
    <scope>NUCLEOTIDE SEQUENCE [LARGE SCALE GENOMIC DNA]</scope>
    <source>
        <strain evidence="3">ST1C</strain>
    </source>
</reference>
<evidence type="ECO:0000256" key="1">
    <source>
        <dbReference type="ARBA" id="ARBA00007133"/>
    </source>
</evidence>
<evidence type="ECO:0000256" key="2">
    <source>
        <dbReference type="ARBA" id="ARBA00019577"/>
    </source>
</evidence>
<sequence length="112" mass="12500">MSLAALLKEHQTVRAQKRDLIEQNKKNAVRCANQLGDELAEVVNKELTVIFQNQKQLDAETKRLQQNAARFLRQSSSWLALAGQLTDAFKELGDVGNFVEMIAGEMKTVADA</sequence>